<name>A0A919RCZ0_9ACTN</name>
<dbReference type="AlphaFoldDB" id="A0A919RCZ0"/>
<comment type="caution">
    <text evidence="2">The sequence shown here is derived from an EMBL/GenBank/DDBJ whole genome shotgun (WGS) entry which is preliminary data.</text>
</comment>
<dbReference type="PANTHER" id="PTHR30024">
    <property type="entry name" value="ALIPHATIC SULFONATES-BINDING PROTEIN-RELATED"/>
    <property type="match status" value="1"/>
</dbReference>
<evidence type="ECO:0000259" key="1">
    <source>
        <dbReference type="Pfam" id="PF09084"/>
    </source>
</evidence>
<evidence type="ECO:0000313" key="3">
    <source>
        <dbReference type="Proteomes" id="UP000606172"/>
    </source>
</evidence>
<accession>A0A919RCZ0</accession>
<keyword evidence="3" id="KW-1185">Reference proteome</keyword>
<dbReference type="Proteomes" id="UP000606172">
    <property type="component" value="Unassembled WGS sequence"/>
</dbReference>
<reference evidence="2" key="1">
    <citation type="submission" date="2021-01" db="EMBL/GenBank/DDBJ databases">
        <title>Whole genome shotgun sequence of Sinosporangium siamense NBRC 109515.</title>
        <authorList>
            <person name="Komaki H."/>
            <person name="Tamura T."/>
        </authorList>
    </citation>
    <scope>NUCLEOTIDE SEQUENCE</scope>
    <source>
        <strain evidence="2">NBRC 109515</strain>
    </source>
</reference>
<proteinExistence type="predicted"/>
<dbReference type="InterPro" id="IPR015168">
    <property type="entry name" value="SsuA/THI5"/>
</dbReference>
<dbReference type="EMBL" id="BOOW01000010">
    <property type="protein sequence ID" value="GII91641.1"/>
    <property type="molecule type" value="Genomic_DNA"/>
</dbReference>
<evidence type="ECO:0000313" key="2">
    <source>
        <dbReference type="EMBL" id="GII91641.1"/>
    </source>
</evidence>
<gene>
    <name evidence="2" type="ORF">Ssi02_18720</name>
</gene>
<organism evidence="2 3">
    <name type="scientific">Sinosporangium siamense</name>
    <dbReference type="NCBI Taxonomy" id="1367973"/>
    <lineage>
        <taxon>Bacteria</taxon>
        <taxon>Bacillati</taxon>
        <taxon>Actinomycetota</taxon>
        <taxon>Actinomycetes</taxon>
        <taxon>Streptosporangiales</taxon>
        <taxon>Streptosporangiaceae</taxon>
        <taxon>Sinosporangium</taxon>
    </lineage>
</organism>
<dbReference type="PANTHER" id="PTHR30024:SF42">
    <property type="entry name" value="ALIPHATIC SULFONATES-BINDING PROTEIN-RELATED"/>
    <property type="match status" value="1"/>
</dbReference>
<dbReference type="Gene3D" id="3.40.190.10">
    <property type="entry name" value="Periplasmic binding protein-like II"/>
    <property type="match status" value="2"/>
</dbReference>
<dbReference type="Pfam" id="PF09084">
    <property type="entry name" value="NMT1"/>
    <property type="match status" value="1"/>
</dbReference>
<sequence>MLSHLDHLLAGIEVHRYTDGTTTGRLLADGVFDVGGTGSTPPLAAQAAGLPIVYAAASAPRPGHGALLVAKDGPVTGVADLAGRPVAFGVGSWQTHFLAKLLAVAGLSYRDIEPRRATSDSGPDLLTGVVAGWVAQGAELVEAERSGRYTRLAVTGEVITDRSVYFTSRYVAEERPEVVATVVKALREADRWAVEHPREAAEITAAALGGTAGSWETALKRLPWALEPVTPEFLAEQQEGADILAAAGYLPGPIDVRAAVVPALNTAVASVLAEAAAR</sequence>
<feature type="domain" description="SsuA/THI5-like" evidence="1">
    <location>
        <begin position="13"/>
        <end position="200"/>
    </location>
</feature>
<protein>
    <recommendedName>
        <fullName evidence="1">SsuA/THI5-like domain-containing protein</fullName>
    </recommendedName>
</protein>
<dbReference type="SUPFAM" id="SSF53850">
    <property type="entry name" value="Periplasmic binding protein-like II"/>
    <property type="match status" value="1"/>
</dbReference>